<feature type="domain" description="Restriction endonuclease type IV Mrr" evidence="1">
    <location>
        <begin position="195"/>
        <end position="306"/>
    </location>
</feature>
<dbReference type="RefSeq" id="WP_070175467.1">
    <property type="nucleotide sequence ID" value="NZ_BMJR01000001.1"/>
</dbReference>
<evidence type="ECO:0000259" key="1">
    <source>
        <dbReference type="Pfam" id="PF04471"/>
    </source>
</evidence>
<evidence type="ECO:0000313" key="3">
    <source>
        <dbReference type="Proteomes" id="UP000176037"/>
    </source>
</evidence>
<proteinExistence type="predicted"/>
<sequence>MNYDAQTANIVLLRSPVALLAEGFAGIGWGQFDLSNCHSAEEVDNCIEASGHGVGRSRNQLRRFAEIKQGDIIVVPAPARIFIGIATGKKRFCCDFPWGENQVGVDFFSDKDIGPLSIARSELMKNLQARLRIRLTVADLNYFREEILGWVEQMASNGSIVGYSALNEKKEALLESFKLSLLSNLRQGKHYLKAGGEGLEVLVKELLELEGYNAVIPSKNTYEAGIDVDIVAEYTGPFLTQKLLVQVKDHTGMTSAHGLEQLLRVPEKDDYNLCLISLGEFDQSVTEKAGKKGVTLMDGNAFVEWLSERVDELSPATQQKLGLVTTPSIIIE</sequence>
<dbReference type="Proteomes" id="UP000176037">
    <property type="component" value="Unassembled WGS sequence"/>
</dbReference>
<organism evidence="2 3">
    <name type="scientific">Alteromonas lipolytica</name>
    <dbReference type="NCBI Taxonomy" id="1856405"/>
    <lineage>
        <taxon>Bacteria</taxon>
        <taxon>Pseudomonadati</taxon>
        <taxon>Pseudomonadota</taxon>
        <taxon>Gammaproteobacteria</taxon>
        <taxon>Alteromonadales</taxon>
        <taxon>Alteromonadaceae</taxon>
        <taxon>Alteromonas/Salinimonas group</taxon>
        <taxon>Alteromonas</taxon>
    </lineage>
</organism>
<comment type="caution">
    <text evidence="2">The sequence shown here is derived from an EMBL/GenBank/DDBJ whole genome shotgun (WGS) entry which is preliminary data.</text>
</comment>
<dbReference type="GO" id="GO:0003677">
    <property type="term" value="F:DNA binding"/>
    <property type="evidence" value="ECO:0007669"/>
    <property type="project" value="InterPro"/>
</dbReference>
<evidence type="ECO:0000313" key="2">
    <source>
        <dbReference type="EMBL" id="OFI34548.1"/>
    </source>
</evidence>
<dbReference type="AlphaFoldDB" id="A0A1E8FG33"/>
<dbReference type="InterPro" id="IPR007560">
    <property type="entry name" value="Restrct_endonuc_IV_Mrr"/>
</dbReference>
<keyword evidence="3" id="KW-1185">Reference proteome</keyword>
<dbReference type="GO" id="GO:0004519">
    <property type="term" value="F:endonuclease activity"/>
    <property type="evidence" value="ECO:0007669"/>
    <property type="project" value="InterPro"/>
</dbReference>
<dbReference type="GO" id="GO:0009307">
    <property type="term" value="P:DNA restriction-modification system"/>
    <property type="evidence" value="ECO:0007669"/>
    <property type="project" value="InterPro"/>
</dbReference>
<dbReference type="EMBL" id="MJIC01000010">
    <property type="protein sequence ID" value="OFI34548.1"/>
    <property type="molecule type" value="Genomic_DNA"/>
</dbReference>
<reference evidence="2 3" key="1">
    <citation type="submission" date="2016-09" db="EMBL/GenBank/DDBJ databases">
        <title>Alteromonas lipolytica, a new species isolated from sea water.</title>
        <authorList>
            <person name="Wu Y.-H."/>
            <person name="Cheng H."/>
            <person name="Xu X.-W."/>
        </authorList>
    </citation>
    <scope>NUCLEOTIDE SEQUENCE [LARGE SCALE GENOMIC DNA]</scope>
    <source>
        <strain evidence="2 3">JW12</strain>
    </source>
</reference>
<dbReference type="SUPFAM" id="SSF52980">
    <property type="entry name" value="Restriction endonuclease-like"/>
    <property type="match status" value="1"/>
</dbReference>
<name>A0A1E8FG33_9ALTE</name>
<protein>
    <recommendedName>
        <fullName evidence="1">Restriction endonuclease type IV Mrr domain-containing protein</fullName>
    </recommendedName>
</protein>
<dbReference type="InterPro" id="IPR011335">
    <property type="entry name" value="Restrct_endonuc-II-like"/>
</dbReference>
<dbReference type="OrthoDB" id="2087905at2"/>
<dbReference type="Pfam" id="PF04471">
    <property type="entry name" value="Mrr_cat"/>
    <property type="match status" value="1"/>
</dbReference>
<accession>A0A1E8FG33</accession>
<gene>
    <name evidence="2" type="ORF">BFC17_13185</name>
</gene>